<dbReference type="InterPro" id="IPR014722">
    <property type="entry name" value="Rib_uL2_dom2"/>
</dbReference>
<evidence type="ECO:0000256" key="4">
    <source>
        <dbReference type="ARBA" id="ARBA00023274"/>
    </source>
</evidence>
<evidence type="ECO:0000259" key="7">
    <source>
        <dbReference type="SMART" id="SM00739"/>
    </source>
</evidence>
<proteinExistence type="inferred from homology"/>
<name>A0A1X6NLM5_PORUM</name>
<dbReference type="GO" id="GO:0006412">
    <property type="term" value="P:translation"/>
    <property type="evidence" value="ECO:0007669"/>
    <property type="project" value="InterPro"/>
</dbReference>
<dbReference type="OrthoDB" id="1688503at2759"/>
<dbReference type="CDD" id="cd06089">
    <property type="entry name" value="KOW_RPL26"/>
    <property type="match status" value="1"/>
</dbReference>
<dbReference type="PROSITE" id="PS01108">
    <property type="entry name" value="RIBOSOMAL_L24"/>
    <property type="match status" value="1"/>
</dbReference>
<evidence type="ECO:0000256" key="5">
    <source>
        <dbReference type="ARBA" id="ARBA00035282"/>
    </source>
</evidence>
<gene>
    <name evidence="8" type="ORF">BU14_1440s0002</name>
</gene>
<dbReference type="InterPro" id="IPR041988">
    <property type="entry name" value="Ribosomal_uL24_KOW"/>
</dbReference>
<dbReference type="InterPro" id="IPR005825">
    <property type="entry name" value="Ribosomal_uL24_CS"/>
</dbReference>
<dbReference type="SMART" id="SM00739">
    <property type="entry name" value="KOW"/>
    <property type="match status" value="1"/>
</dbReference>
<dbReference type="FunFam" id="2.30.30.30:FF:000009">
    <property type="entry name" value="60S ribosomal protein L26"/>
    <property type="match status" value="1"/>
</dbReference>
<evidence type="ECO:0000256" key="3">
    <source>
        <dbReference type="ARBA" id="ARBA00022980"/>
    </source>
</evidence>
<sequence length="143" mass="16338">MKQSRLVSSSRRKSRKAHFQAPSSERRIRMSSPLSAELRKKYNVRSMPIRKDDVVTVVRGTFKKREGKVITCFRKKYVIHIERLTREKANGATVPVGIHPSKVQITKLKMNGNRQALLDRKNRDKSTGASTAKFTEADVNDVD</sequence>
<organism evidence="8 9">
    <name type="scientific">Porphyra umbilicalis</name>
    <name type="common">Purple laver</name>
    <name type="synonym">Red alga</name>
    <dbReference type="NCBI Taxonomy" id="2786"/>
    <lineage>
        <taxon>Eukaryota</taxon>
        <taxon>Rhodophyta</taxon>
        <taxon>Bangiophyceae</taxon>
        <taxon>Bangiales</taxon>
        <taxon>Bangiaceae</taxon>
        <taxon>Porphyra</taxon>
    </lineage>
</organism>
<dbReference type="Gene3D" id="2.30.30.30">
    <property type="match status" value="1"/>
</dbReference>
<comment type="function">
    <text evidence="1">One of two assembly initiator proteins, it binds directly to the 5'-end of the 23S rRNA, where it nucleates assembly of the 50S subunit.</text>
</comment>
<comment type="similarity">
    <text evidence="2">Belongs to the universal ribosomal protein uL24 family.</text>
</comment>
<evidence type="ECO:0000256" key="1">
    <source>
        <dbReference type="ARBA" id="ARBA00004072"/>
    </source>
</evidence>
<dbReference type="EMBL" id="KV919514">
    <property type="protein sequence ID" value="OSX69514.1"/>
    <property type="molecule type" value="Genomic_DNA"/>
</dbReference>
<dbReference type="AlphaFoldDB" id="A0A1X6NLM5"/>
<dbReference type="InterPro" id="IPR008991">
    <property type="entry name" value="Translation_prot_SH3-like_sf"/>
</dbReference>
<keyword evidence="9" id="KW-1185">Reference proteome</keyword>
<dbReference type="Pfam" id="PF16906">
    <property type="entry name" value="Ribosomal_L26"/>
    <property type="match status" value="1"/>
</dbReference>
<keyword evidence="3" id="KW-0689">Ribosomal protein</keyword>
<dbReference type="InterPro" id="IPR005824">
    <property type="entry name" value="KOW"/>
</dbReference>
<feature type="region of interest" description="Disordered" evidence="6">
    <location>
        <begin position="121"/>
        <end position="143"/>
    </location>
</feature>
<feature type="region of interest" description="Disordered" evidence="6">
    <location>
        <begin position="1"/>
        <end position="29"/>
    </location>
</feature>
<keyword evidence="4" id="KW-0687">Ribonucleoprotein</keyword>
<dbReference type="GO" id="GO:0015934">
    <property type="term" value="C:large ribosomal subunit"/>
    <property type="evidence" value="ECO:0007669"/>
    <property type="project" value="InterPro"/>
</dbReference>
<feature type="domain" description="KOW" evidence="7">
    <location>
        <begin position="48"/>
        <end position="75"/>
    </location>
</feature>
<dbReference type="SUPFAM" id="SSF50104">
    <property type="entry name" value="Translation proteins SH3-like domain"/>
    <property type="match status" value="1"/>
</dbReference>
<dbReference type="InterPro" id="IPR005756">
    <property type="entry name" value="Ribosomal_uL24_euk/arc"/>
</dbReference>
<dbReference type="GO" id="GO:0003723">
    <property type="term" value="F:RNA binding"/>
    <property type="evidence" value="ECO:0007669"/>
    <property type="project" value="InterPro"/>
</dbReference>
<dbReference type="PANTHER" id="PTHR11143">
    <property type="entry name" value="60S RIBOSOMAL PROTEIN L26 FAMILY MEMBER"/>
    <property type="match status" value="1"/>
</dbReference>
<evidence type="ECO:0000256" key="2">
    <source>
        <dbReference type="ARBA" id="ARBA00010618"/>
    </source>
</evidence>
<dbReference type="GO" id="GO:0003735">
    <property type="term" value="F:structural constituent of ribosome"/>
    <property type="evidence" value="ECO:0007669"/>
    <property type="project" value="InterPro"/>
</dbReference>
<dbReference type="Proteomes" id="UP000218209">
    <property type="component" value="Unassembled WGS sequence"/>
</dbReference>
<dbReference type="NCBIfam" id="TIGR01080">
    <property type="entry name" value="rplX_A_E"/>
    <property type="match status" value="1"/>
</dbReference>
<evidence type="ECO:0000256" key="6">
    <source>
        <dbReference type="SAM" id="MobiDB-lite"/>
    </source>
</evidence>
<protein>
    <recommendedName>
        <fullName evidence="5">Large ribosomal subunit protein uL24c</fullName>
    </recommendedName>
</protein>
<reference evidence="8 9" key="1">
    <citation type="submission" date="2017-03" db="EMBL/GenBank/DDBJ databases">
        <title>WGS assembly of Porphyra umbilicalis.</title>
        <authorList>
            <person name="Brawley S.H."/>
            <person name="Blouin N.A."/>
            <person name="Ficko-Blean E."/>
            <person name="Wheeler G.L."/>
            <person name="Lohr M."/>
            <person name="Goodson H.V."/>
            <person name="Jenkins J.W."/>
            <person name="Blaby-Haas C.E."/>
            <person name="Helliwell K.E."/>
            <person name="Chan C."/>
            <person name="Marriage T."/>
            <person name="Bhattacharya D."/>
            <person name="Klein A.S."/>
            <person name="Badis Y."/>
            <person name="Brodie J."/>
            <person name="Cao Y."/>
            <person name="Collen J."/>
            <person name="Dittami S.M."/>
            <person name="Gachon C.M."/>
            <person name="Green B.R."/>
            <person name="Karpowicz S."/>
            <person name="Kim J.W."/>
            <person name="Kudahl U."/>
            <person name="Lin S."/>
            <person name="Michel G."/>
            <person name="Mittag M."/>
            <person name="Olson B.J."/>
            <person name="Pangilinan J."/>
            <person name="Peng Y."/>
            <person name="Qiu H."/>
            <person name="Shu S."/>
            <person name="Singer J.T."/>
            <person name="Smith A.G."/>
            <person name="Sprecher B.N."/>
            <person name="Wagner V."/>
            <person name="Wang W."/>
            <person name="Wang Z.-Y."/>
            <person name="Yan J."/>
            <person name="Yarish C."/>
            <person name="Zoeuner-Riek S."/>
            <person name="Zhuang Y."/>
            <person name="Zou Y."/>
            <person name="Lindquist E.A."/>
            <person name="Grimwood J."/>
            <person name="Barry K."/>
            <person name="Rokhsar D.S."/>
            <person name="Schmutz J."/>
            <person name="Stiller J.W."/>
            <person name="Grossman A.R."/>
            <person name="Prochnik S.E."/>
        </authorList>
    </citation>
    <scope>NUCLEOTIDE SEQUENCE [LARGE SCALE GENOMIC DNA]</scope>
    <source>
        <strain evidence="8">4086291</strain>
    </source>
</reference>
<evidence type="ECO:0000313" key="9">
    <source>
        <dbReference type="Proteomes" id="UP000218209"/>
    </source>
</evidence>
<accession>A0A1X6NLM5</accession>
<evidence type="ECO:0000313" key="8">
    <source>
        <dbReference type="EMBL" id="OSX69514.1"/>
    </source>
</evidence>